<proteinExistence type="predicted"/>
<sequence length="353" mass="39746">MKLLEKKFRAGEIKSAVTHHDAFNIIVEKAPKLHFNPGAQMAYSNTGYMVLAELIARVTQSSFHKFMHQSIFKPANMNDTLVLHPSNKGELLNRAYGFRRQFDGQLRPYDQIPRLYVSGAGGIYSTVEDLLKSQKALLNHKVITKASWKEATSPVPLSDGSKKQYGYGLSLRTAPTGEKLIAHGGHWRGFKSLLAYFPESSRIIISLTNNGIDDELPRIAFDAIDILGGDTNISFNPVLSDKIYKLITDKKFADFKQLMVKTKEELSQTFSIDESRINALGYFFVKKQEFDNAIKAFEFNKALHSKSANVYDSLAEAYLAIGDKERARVNSTQALAINPEFKEAKRRLEKLSK</sequence>
<organism evidence="3 4">
    <name type="scientific">Pleionea mediterranea</name>
    <dbReference type="NCBI Taxonomy" id="523701"/>
    <lineage>
        <taxon>Bacteria</taxon>
        <taxon>Pseudomonadati</taxon>
        <taxon>Pseudomonadota</taxon>
        <taxon>Gammaproteobacteria</taxon>
        <taxon>Oceanospirillales</taxon>
        <taxon>Pleioneaceae</taxon>
        <taxon>Pleionea</taxon>
    </lineage>
</organism>
<evidence type="ECO:0000259" key="2">
    <source>
        <dbReference type="Pfam" id="PF00144"/>
    </source>
</evidence>
<feature type="domain" description="Beta-lactamase-related" evidence="2">
    <location>
        <begin position="31"/>
        <end position="212"/>
    </location>
</feature>
<dbReference type="PANTHER" id="PTHR46825">
    <property type="entry name" value="D-ALANYL-D-ALANINE-CARBOXYPEPTIDASE/ENDOPEPTIDASE AMPH"/>
    <property type="match status" value="1"/>
</dbReference>
<dbReference type="Proteomes" id="UP000245790">
    <property type="component" value="Unassembled WGS sequence"/>
</dbReference>
<dbReference type="Pfam" id="PF00144">
    <property type="entry name" value="Beta-lactamase"/>
    <property type="match status" value="1"/>
</dbReference>
<dbReference type="Gene3D" id="3.40.710.10">
    <property type="entry name" value="DD-peptidase/beta-lactamase superfamily"/>
    <property type="match status" value="1"/>
</dbReference>
<dbReference type="Gene3D" id="1.25.40.10">
    <property type="entry name" value="Tetratricopeptide repeat domain"/>
    <property type="match status" value="1"/>
</dbReference>
<comment type="caution">
    <text evidence="3">The sequence shown here is derived from an EMBL/GenBank/DDBJ whole genome shotgun (WGS) entry which is preliminary data.</text>
</comment>
<reference evidence="3 4" key="1">
    <citation type="submission" date="2018-05" db="EMBL/GenBank/DDBJ databases">
        <title>Genomic Encyclopedia of Type Strains, Phase IV (KMG-IV): sequencing the most valuable type-strain genomes for metagenomic binning, comparative biology and taxonomic classification.</title>
        <authorList>
            <person name="Goeker M."/>
        </authorList>
    </citation>
    <scope>NUCLEOTIDE SEQUENCE [LARGE SCALE GENOMIC DNA]</scope>
    <source>
        <strain evidence="3 4">DSM 25350</strain>
    </source>
</reference>
<dbReference type="PANTHER" id="PTHR46825:SF9">
    <property type="entry name" value="BETA-LACTAMASE-RELATED DOMAIN-CONTAINING PROTEIN"/>
    <property type="match status" value="1"/>
</dbReference>
<dbReference type="EMBL" id="QGGU01000004">
    <property type="protein sequence ID" value="PWK52993.1"/>
    <property type="molecule type" value="Genomic_DNA"/>
</dbReference>
<keyword evidence="1" id="KW-0802">TPR repeat</keyword>
<feature type="repeat" description="TPR" evidence="1">
    <location>
        <begin position="308"/>
        <end position="341"/>
    </location>
</feature>
<gene>
    <name evidence="3" type="ORF">C8D97_104211</name>
</gene>
<dbReference type="InterPro" id="IPR050491">
    <property type="entry name" value="AmpC-like"/>
</dbReference>
<dbReference type="InterPro" id="IPR012338">
    <property type="entry name" value="Beta-lactam/transpept-like"/>
</dbReference>
<dbReference type="AlphaFoldDB" id="A0A316FX91"/>
<dbReference type="OrthoDB" id="5377431at2"/>
<dbReference type="InterPro" id="IPR011990">
    <property type="entry name" value="TPR-like_helical_dom_sf"/>
</dbReference>
<evidence type="ECO:0000256" key="1">
    <source>
        <dbReference type="PROSITE-ProRule" id="PRU00339"/>
    </source>
</evidence>
<evidence type="ECO:0000313" key="4">
    <source>
        <dbReference type="Proteomes" id="UP000245790"/>
    </source>
</evidence>
<accession>A0A316FX91</accession>
<dbReference type="SUPFAM" id="SSF48452">
    <property type="entry name" value="TPR-like"/>
    <property type="match status" value="1"/>
</dbReference>
<dbReference type="InterPro" id="IPR019734">
    <property type="entry name" value="TPR_rpt"/>
</dbReference>
<keyword evidence="4" id="KW-1185">Reference proteome</keyword>
<dbReference type="InterPro" id="IPR001466">
    <property type="entry name" value="Beta-lactam-related"/>
</dbReference>
<dbReference type="SUPFAM" id="SSF56601">
    <property type="entry name" value="beta-lactamase/transpeptidase-like"/>
    <property type="match status" value="1"/>
</dbReference>
<name>A0A316FX91_9GAMM</name>
<protein>
    <submittedName>
        <fullName evidence="3">Beta-lactamase</fullName>
    </submittedName>
</protein>
<evidence type="ECO:0000313" key="3">
    <source>
        <dbReference type="EMBL" id="PWK52993.1"/>
    </source>
</evidence>
<dbReference type="PROSITE" id="PS50005">
    <property type="entry name" value="TPR"/>
    <property type="match status" value="1"/>
</dbReference>